<proteinExistence type="predicted"/>
<protein>
    <submittedName>
        <fullName evidence="1">Uncharacterized protein</fullName>
    </submittedName>
</protein>
<comment type="caution">
    <text evidence="1">The sequence shown here is derived from an EMBL/GenBank/DDBJ whole genome shotgun (WGS) entry which is preliminary data.</text>
</comment>
<name>A0AAQ4FB78_AMBAM</name>
<organism evidence="1 2">
    <name type="scientific">Amblyomma americanum</name>
    <name type="common">Lone star tick</name>
    <dbReference type="NCBI Taxonomy" id="6943"/>
    <lineage>
        <taxon>Eukaryota</taxon>
        <taxon>Metazoa</taxon>
        <taxon>Ecdysozoa</taxon>
        <taxon>Arthropoda</taxon>
        <taxon>Chelicerata</taxon>
        <taxon>Arachnida</taxon>
        <taxon>Acari</taxon>
        <taxon>Parasitiformes</taxon>
        <taxon>Ixodida</taxon>
        <taxon>Ixodoidea</taxon>
        <taxon>Ixodidae</taxon>
        <taxon>Amblyomminae</taxon>
        <taxon>Amblyomma</taxon>
    </lineage>
</organism>
<reference evidence="1 2" key="1">
    <citation type="journal article" date="2023" name="Arcadia Sci">
        <title>De novo assembly of a long-read Amblyomma americanum tick genome.</title>
        <authorList>
            <person name="Chou S."/>
            <person name="Poskanzer K.E."/>
            <person name="Rollins M."/>
            <person name="Thuy-Boun P.S."/>
        </authorList>
    </citation>
    <scope>NUCLEOTIDE SEQUENCE [LARGE SCALE GENOMIC DNA]</scope>
    <source>
        <strain evidence="1">F_SG_1</strain>
        <tissue evidence="1">Salivary glands</tissue>
    </source>
</reference>
<accession>A0AAQ4FB78</accession>
<keyword evidence="2" id="KW-1185">Reference proteome</keyword>
<gene>
    <name evidence="1" type="ORF">V5799_009256</name>
</gene>
<sequence>MTHERCASKVHVRPFEAEPGNFRLLAFGRMLPRAEANDRRRGTRPPVLFSAGSCSRLRLCEARRRPRRVRSGGCSPASMRSPHRSPAARYSSWLGLQAAPLQMDSCWWRGSLQVPESGIRCLFLQRELHAKHHRVITASAQRRSTHTRRGSRVSYKTIFAITQSPSISKFAERQSAC</sequence>
<evidence type="ECO:0000313" key="1">
    <source>
        <dbReference type="EMBL" id="KAK8784379.1"/>
    </source>
</evidence>
<dbReference type="Proteomes" id="UP001321473">
    <property type="component" value="Unassembled WGS sequence"/>
</dbReference>
<evidence type="ECO:0000313" key="2">
    <source>
        <dbReference type="Proteomes" id="UP001321473"/>
    </source>
</evidence>
<dbReference type="AlphaFoldDB" id="A0AAQ4FB78"/>
<dbReference type="EMBL" id="JARKHS020004632">
    <property type="protein sequence ID" value="KAK8784379.1"/>
    <property type="molecule type" value="Genomic_DNA"/>
</dbReference>